<protein>
    <submittedName>
        <fullName evidence="1">Porin</fullName>
    </submittedName>
</protein>
<accession>A0AAJ5WRQ8</accession>
<evidence type="ECO:0000313" key="1">
    <source>
        <dbReference type="EMBL" id="WEK35791.1"/>
    </source>
</evidence>
<gene>
    <name evidence="1" type="ORF">P0Y53_25170</name>
</gene>
<evidence type="ECO:0000313" key="2">
    <source>
        <dbReference type="Proteomes" id="UP001220610"/>
    </source>
</evidence>
<sequence>MACFSVASAQEAAPTEEKKSTTTISGNADVYYRYNFDKPQGGDAGYNNFTSFTNSHNSFRLGMASLKVEHTSGKVGVVADLGFGTRAEEFAYTDDGLLSAVKQLYVTYAPTDWLKFSAGTWGTHVGYEVLDPYLNRNYSMSYMFSNGPFGHTGLKAEVTKGKHSFMLGVANPTDYRIVPEGQINRKFLLAQYSLAASDAVKLFVNYVGGKAPDSSKSNQVDVVVTGQVSDKFSIGFNGTYTSTKLWDTDKKESGDAKAWWGSAVYLSVDPKPWFGLTLRGEYFNDDDALKPFAPIGIGGSIFASTLSANFKLDNFTVIPEFRLDNASEEIFLDKDLKGKKSTASFLLAVVYSF</sequence>
<dbReference type="AlphaFoldDB" id="A0AAJ5WRQ8"/>
<name>A0AAJ5WRQ8_9BACT</name>
<reference evidence="1" key="1">
    <citation type="submission" date="2023-03" db="EMBL/GenBank/DDBJ databases">
        <title>Andean soil-derived lignocellulolytic bacterial consortium as a source of novel taxa and putative plastic-active enzymes.</title>
        <authorList>
            <person name="Diaz-Garcia L."/>
            <person name="Chuvochina M."/>
            <person name="Feuerriegel G."/>
            <person name="Bunk B."/>
            <person name="Sproer C."/>
            <person name="Streit W.R."/>
            <person name="Rodriguez L.M."/>
            <person name="Overmann J."/>
            <person name="Jimenez D.J."/>
        </authorList>
    </citation>
    <scope>NUCLEOTIDE SEQUENCE</scope>
    <source>
        <strain evidence="1">MAG 7</strain>
    </source>
</reference>
<dbReference type="Pfam" id="PF07642">
    <property type="entry name" value="BBP2"/>
    <property type="match status" value="1"/>
</dbReference>
<organism evidence="1 2">
    <name type="scientific">Candidatus Pseudobacter hemicellulosilyticus</name>
    <dbReference type="NCBI Taxonomy" id="3121375"/>
    <lineage>
        <taxon>Bacteria</taxon>
        <taxon>Pseudomonadati</taxon>
        <taxon>Bacteroidota</taxon>
        <taxon>Chitinophagia</taxon>
        <taxon>Chitinophagales</taxon>
        <taxon>Chitinophagaceae</taxon>
        <taxon>Pseudobacter</taxon>
    </lineage>
</organism>
<proteinExistence type="predicted"/>
<dbReference type="EMBL" id="CP119311">
    <property type="protein sequence ID" value="WEK35791.1"/>
    <property type="molecule type" value="Genomic_DNA"/>
</dbReference>
<dbReference type="Proteomes" id="UP001220610">
    <property type="component" value="Chromosome"/>
</dbReference>
<dbReference type="InterPro" id="IPR011486">
    <property type="entry name" value="BBP2"/>
</dbReference>